<dbReference type="PANTHER" id="PTHR31904">
    <property type="entry name" value="BYPASS OF STOP CODON PROTEIN 5-RELATED"/>
    <property type="match status" value="1"/>
</dbReference>
<dbReference type="Proteomes" id="UP000799767">
    <property type="component" value="Unassembled WGS sequence"/>
</dbReference>
<dbReference type="InterPro" id="IPR014752">
    <property type="entry name" value="Arrestin-like_C"/>
</dbReference>
<gene>
    <name evidence="2" type="ORF">BDY17DRAFT_163183</name>
</gene>
<proteinExistence type="predicted"/>
<dbReference type="PANTHER" id="PTHR31904:SF1">
    <property type="entry name" value="BYPASS OF STOP CODON PROTEIN 5-RELATED"/>
    <property type="match status" value="1"/>
</dbReference>
<name>A0A6A6PSG9_9PEZI</name>
<dbReference type="OrthoDB" id="2283785at2759"/>
<reference evidence="2" key="1">
    <citation type="journal article" date="2020" name="Stud. Mycol.">
        <title>101 Dothideomycetes genomes: a test case for predicting lifestyles and emergence of pathogens.</title>
        <authorList>
            <person name="Haridas S."/>
            <person name="Albert R."/>
            <person name="Binder M."/>
            <person name="Bloem J."/>
            <person name="Labutti K."/>
            <person name="Salamov A."/>
            <person name="Andreopoulos B."/>
            <person name="Baker S."/>
            <person name="Barry K."/>
            <person name="Bills G."/>
            <person name="Bluhm B."/>
            <person name="Cannon C."/>
            <person name="Castanera R."/>
            <person name="Culley D."/>
            <person name="Daum C."/>
            <person name="Ezra D."/>
            <person name="Gonzalez J."/>
            <person name="Henrissat B."/>
            <person name="Kuo A."/>
            <person name="Liang C."/>
            <person name="Lipzen A."/>
            <person name="Lutzoni F."/>
            <person name="Magnuson J."/>
            <person name="Mondo S."/>
            <person name="Nolan M."/>
            <person name="Ohm R."/>
            <person name="Pangilinan J."/>
            <person name="Park H.-J."/>
            <person name="Ramirez L."/>
            <person name="Alfaro M."/>
            <person name="Sun H."/>
            <person name="Tritt A."/>
            <person name="Yoshinaga Y."/>
            <person name="Zwiers L.-H."/>
            <person name="Turgeon B."/>
            <person name="Goodwin S."/>
            <person name="Spatafora J."/>
            <person name="Crous P."/>
            <person name="Grigoriev I."/>
        </authorList>
    </citation>
    <scope>NUCLEOTIDE SEQUENCE</scope>
    <source>
        <strain evidence="2">CBS 113389</strain>
    </source>
</reference>
<evidence type="ECO:0000313" key="2">
    <source>
        <dbReference type="EMBL" id="KAF2482631.1"/>
    </source>
</evidence>
<accession>A0A6A6PSG9</accession>
<evidence type="ECO:0008006" key="4">
    <source>
        <dbReference type="Google" id="ProtNLM"/>
    </source>
</evidence>
<dbReference type="AlphaFoldDB" id="A0A6A6PSG9"/>
<organism evidence="2 3">
    <name type="scientific">Neohortaea acidophila</name>
    <dbReference type="NCBI Taxonomy" id="245834"/>
    <lineage>
        <taxon>Eukaryota</taxon>
        <taxon>Fungi</taxon>
        <taxon>Dikarya</taxon>
        <taxon>Ascomycota</taxon>
        <taxon>Pezizomycotina</taxon>
        <taxon>Dothideomycetes</taxon>
        <taxon>Dothideomycetidae</taxon>
        <taxon>Mycosphaerellales</taxon>
        <taxon>Teratosphaeriaceae</taxon>
        <taxon>Neohortaea</taxon>
    </lineage>
</organism>
<dbReference type="EMBL" id="MU001636">
    <property type="protein sequence ID" value="KAF2482631.1"/>
    <property type="molecule type" value="Genomic_DNA"/>
</dbReference>
<dbReference type="Gene3D" id="2.60.40.640">
    <property type="match status" value="1"/>
</dbReference>
<sequence length="479" mass="53411">MVGVRRRSTTRPPVGIKIHVDRNTFSAGDTIQGTLDITTTTDFTFTDLDIFFLGTSRSIVERFTPTARSGGREEAFHVFLSLAQPNLKIYYPPHHLLKAGQTYTFPFLFGVPDRLLPRACKHAVVNDAVRDAHLQLPPSFGDNDLMRKLDLPDDLSSGNVSIRYGVYARLSRSETFEDDERETVVLATNARRLRIIPAPQTPSTMSQQPDQPPVRIERTIRNKGLIKSGALIIETERPQTVYIASSPAQRKDSISTTIKVALRFDPIHDGHSPPRLGRLVTLLQTSTFFGTNKRDGFPTRQSVKEDMAQAVHTHHHVLSRRNVASVQWTKVRDQQGETAESSQEHATLGPSKTYKGGVYYVAEVVVPLSLPGNVTFVPTFHSCLMSRVYSLELCLGVQDGNMLSRAIRLQTALELSTDAQSDSPAYDARQRQDSGFSSVDDDNDFARLLSRSVDGQRHGSVLGYGHWGLRVEELPAYTR</sequence>
<keyword evidence="3" id="KW-1185">Reference proteome</keyword>
<dbReference type="GeneID" id="54470741"/>
<dbReference type="RefSeq" id="XP_033589201.1">
    <property type="nucleotide sequence ID" value="XM_033729739.1"/>
</dbReference>
<feature type="region of interest" description="Disordered" evidence="1">
    <location>
        <begin position="420"/>
        <end position="439"/>
    </location>
</feature>
<evidence type="ECO:0000256" key="1">
    <source>
        <dbReference type="SAM" id="MobiDB-lite"/>
    </source>
</evidence>
<evidence type="ECO:0000313" key="3">
    <source>
        <dbReference type="Proteomes" id="UP000799767"/>
    </source>
</evidence>
<protein>
    <recommendedName>
        <fullName evidence="4">Arrestin-like N-terminal domain-containing protein</fullName>
    </recommendedName>
</protein>
<dbReference type="InterPro" id="IPR039634">
    <property type="entry name" value="Bul1-like"/>
</dbReference>